<dbReference type="Pfam" id="PF22893">
    <property type="entry name" value="ULD_2"/>
    <property type="match status" value="1"/>
</dbReference>
<sequence length="1187" mass="131766">MARIAVEFADPPSDPEIVPSPPRLNVELPSTCCFTEDSDGTITKNFFATPTELAAHLSHPIPFQKTKKLYVLEGLPIEYVQVFGLHFNVDADIFDSHAMRRSGQLSKLKFPARPGKERNVRAFALDYPEITGNIIPPPPGEDKEGVVDGDFMMPCKTIELPGVEYGNGISVRLCHMTLVSFPTEDGGETLLLLLENPLWAKREAQFQTASYNSYVAHALGSLPEEKQQWKPSRKHDPTLTFKDHILDAIESPGGILFWDDLTEVITDIILRQWRFVLGEIIMGACVSRLVYYQEIHQICDLIESNIWTLDHAEAIWNPRFDNRMEGFKGLLKKTKRYREQVVWGQLVEEGLETKTTIKDNNDEDNYTSTVSSKSGVHIRGGEVVDLETRQSINRVTYLGGVLLPFSIVAAIFSMGDNYQPGGDRFFIFWVIAIPVCLFTTALIYADSIRRMTLEQFAQQYGATAVNGEIDDMGASSIADSEIISYKAGIGKRLASHIPGPWNRRTSHAVSSSSSSYGDGDSDDDSSFTGSAGLPPGLSIDGDLLVRKKTKTAPWSWRFWRKTAGQNSDPENIPSSPTHSIHDVPPATPPPPPRASNPITPPPPHTPSKPRPVEGYPPESPPIAGPAPPTTPLTRSSSPITAPTIPDPTSDFVGPQDSRPATPSIHPSIPDPAEIPLPHSHDSTSDDWRERDSSEMIRHERSTSPDPANSDYATDRERHSLERRMRENNDEWESTRKPRRVGTGDDYDKQIIERKIIYDRRRPSEHQMGSEERKRLALERTSRSSSEERERKRVTEGTLGDDDIISEDRGRKRTRSAQRGSHGTYYSYPRRSSHDADPTEIPLPPSPKELTEEERTRVKLEKEKLKQLEKAKEEDRHKNMADAAEKEAYAKKRAEEEYTKRKLEEQAAARRAAKGKDRAYSPVISDSKGIKPAIKFKDAVGRKFTFPFHLVSTWAGMEDLVKQAFLHVDVLAFHVKEGHYDLIGPGGEIILPQVWDSVIEPGWLITMHMWPIPPPGRPSGTRPPPPPPGWRAGTEGPPPPSPPPGFMEVRPGGPTGRPNPKAMKSAPARHGTPDWMTGPPTSKSRKKQKSGPTRLGPPPLSSFPGDPVPTDDVGVIQDLPSRIHRRQPGMSERHRHGTSGGVTIGGAAKPNQELGWVRALGTIVGVKPVIQVKKRNGGSSSSSSVMDD</sequence>
<dbReference type="Proteomes" id="UP000019487">
    <property type="component" value="Unassembled WGS sequence"/>
</dbReference>
<keyword evidence="2" id="KW-0812">Transmembrane</keyword>
<protein>
    <recommendedName>
        <fullName evidence="3">Ubiquitin-like domain-containing protein</fullName>
    </recommendedName>
</protein>
<dbReference type="EMBL" id="AYSA01000476">
    <property type="protein sequence ID" value="ESZ91628.1"/>
    <property type="molecule type" value="Genomic_DNA"/>
</dbReference>
<comment type="caution">
    <text evidence="4">The sequence shown here is derived from an EMBL/GenBank/DDBJ whole genome shotgun (WGS) entry which is preliminary data.</text>
</comment>
<dbReference type="OrthoDB" id="3560052at2759"/>
<evidence type="ECO:0000313" key="4">
    <source>
        <dbReference type="EMBL" id="ESZ91628.1"/>
    </source>
</evidence>
<proteinExistence type="predicted"/>
<feature type="region of interest" description="Disordered" evidence="1">
    <location>
        <begin position="560"/>
        <end position="887"/>
    </location>
</feature>
<dbReference type="STRING" id="1432307.W9C795"/>
<feature type="transmembrane region" description="Helical" evidence="2">
    <location>
        <begin position="395"/>
        <end position="414"/>
    </location>
</feature>
<reference evidence="4 5" key="1">
    <citation type="journal article" date="2014" name="Genome Announc.">
        <title>Draft genome sequence of Sclerotinia borealis, a psychrophilic plant pathogenic fungus.</title>
        <authorList>
            <person name="Mardanov A.V."/>
            <person name="Beletsky A.V."/>
            <person name="Kadnikov V.V."/>
            <person name="Ignatov A.N."/>
            <person name="Ravin N.V."/>
        </authorList>
    </citation>
    <scope>NUCLEOTIDE SEQUENCE [LARGE SCALE GENOMIC DNA]</scope>
    <source>
        <strain evidence="5">F-4157</strain>
    </source>
</reference>
<dbReference type="HOGENOM" id="CLU_271470_0_0_1"/>
<feature type="region of interest" description="Disordered" evidence="1">
    <location>
        <begin position="1013"/>
        <end position="1147"/>
    </location>
</feature>
<feature type="compositionally biased region" description="Basic and acidic residues" evidence="1">
    <location>
        <begin position="712"/>
        <end position="794"/>
    </location>
</feature>
<feature type="transmembrane region" description="Helical" evidence="2">
    <location>
        <begin position="426"/>
        <end position="445"/>
    </location>
</feature>
<evidence type="ECO:0000256" key="2">
    <source>
        <dbReference type="SAM" id="Phobius"/>
    </source>
</evidence>
<evidence type="ECO:0000313" key="5">
    <source>
        <dbReference type="Proteomes" id="UP000019487"/>
    </source>
</evidence>
<dbReference type="AlphaFoldDB" id="W9C795"/>
<dbReference type="InterPro" id="IPR054464">
    <property type="entry name" value="ULD_fung"/>
</dbReference>
<gene>
    <name evidence="4" type="ORF">SBOR_7990</name>
</gene>
<keyword evidence="2" id="KW-1133">Transmembrane helix</keyword>
<feature type="compositionally biased region" description="Pro residues" evidence="1">
    <location>
        <begin position="585"/>
        <end position="609"/>
    </location>
</feature>
<feature type="compositionally biased region" description="Basic residues" evidence="1">
    <location>
        <begin position="1121"/>
        <end position="1136"/>
    </location>
</feature>
<feature type="compositionally biased region" description="Pro residues" evidence="1">
    <location>
        <begin position="617"/>
        <end position="630"/>
    </location>
</feature>
<feature type="compositionally biased region" description="Pro residues" evidence="1">
    <location>
        <begin position="1013"/>
        <end position="1028"/>
    </location>
</feature>
<feature type="compositionally biased region" description="Polar residues" evidence="1">
    <location>
        <begin position="563"/>
        <end position="578"/>
    </location>
</feature>
<keyword evidence="5" id="KW-1185">Reference proteome</keyword>
<feature type="compositionally biased region" description="Basic and acidic residues" evidence="1">
    <location>
        <begin position="678"/>
        <end position="702"/>
    </location>
</feature>
<organism evidence="4 5">
    <name type="scientific">Sclerotinia borealis (strain F-4128)</name>
    <dbReference type="NCBI Taxonomy" id="1432307"/>
    <lineage>
        <taxon>Eukaryota</taxon>
        <taxon>Fungi</taxon>
        <taxon>Dikarya</taxon>
        <taxon>Ascomycota</taxon>
        <taxon>Pezizomycotina</taxon>
        <taxon>Leotiomycetes</taxon>
        <taxon>Helotiales</taxon>
        <taxon>Sclerotiniaceae</taxon>
        <taxon>Sclerotinia</taxon>
    </lineage>
</organism>
<keyword evidence="2" id="KW-0472">Membrane</keyword>
<accession>W9C795</accession>
<feature type="region of interest" description="Disordered" evidence="1">
    <location>
        <begin position="504"/>
        <end position="540"/>
    </location>
</feature>
<evidence type="ECO:0000259" key="3">
    <source>
        <dbReference type="Pfam" id="PF22893"/>
    </source>
</evidence>
<feature type="domain" description="Ubiquitin-like" evidence="3">
    <location>
        <begin position="930"/>
        <end position="1011"/>
    </location>
</feature>
<feature type="compositionally biased region" description="Basic and acidic residues" evidence="1">
    <location>
        <begin position="848"/>
        <end position="887"/>
    </location>
</feature>
<feature type="compositionally biased region" description="Pro residues" evidence="1">
    <location>
        <begin position="1035"/>
        <end position="1044"/>
    </location>
</feature>
<name>W9C795_SCLBF</name>
<evidence type="ECO:0000256" key="1">
    <source>
        <dbReference type="SAM" id="MobiDB-lite"/>
    </source>
</evidence>